<dbReference type="Gene3D" id="3.40.50.1820">
    <property type="entry name" value="alpha/beta hydrolase"/>
    <property type="match status" value="2"/>
</dbReference>
<comment type="catalytic activity">
    <reaction evidence="1">
        <text>a 1,2-diacyl-sn-glycero-3-phosphocholine + H2O = a 2-acyl-sn-glycero-3-phosphocholine + a fatty acid + H(+)</text>
        <dbReference type="Rhea" id="RHEA:18689"/>
        <dbReference type="ChEBI" id="CHEBI:15377"/>
        <dbReference type="ChEBI" id="CHEBI:15378"/>
        <dbReference type="ChEBI" id="CHEBI:28868"/>
        <dbReference type="ChEBI" id="CHEBI:57643"/>
        <dbReference type="ChEBI" id="CHEBI:57875"/>
        <dbReference type="EC" id="3.1.1.32"/>
    </reaction>
</comment>
<evidence type="ECO:0000259" key="9">
    <source>
        <dbReference type="Pfam" id="PF00151"/>
    </source>
</evidence>
<dbReference type="STRING" id="456900.A0A195CVK2"/>
<evidence type="ECO:0000256" key="4">
    <source>
        <dbReference type="ARBA" id="ARBA00013179"/>
    </source>
</evidence>
<evidence type="ECO:0000256" key="6">
    <source>
        <dbReference type="ARBA" id="ARBA00022801"/>
    </source>
</evidence>
<evidence type="ECO:0000313" key="11">
    <source>
        <dbReference type="Proteomes" id="UP000078542"/>
    </source>
</evidence>
<dbReference type="SUPFAM" id="SSF53474">
    <property type="entry name" value="alpha/beta-Hydrolases"/>
    <property type="match status" value="2"/>
</dbReference>
<feature type="domain" description="Lipase" evidence="9">
    <location>
        <begin position="270"/>
        <end position="488"/>
    </location>
</feature>
<sequence>MLYIIDTNESVLTQAEYEEISNVAFQTQFLLYTRNNRKVGEPLIINDNDSVEKSSWNPTHPTRIITHGWRGNIEAKSACTLIRDAYLSIGDYNVILIDWSKAAGSFWYWKVVRSVPIVAERVTQLIDFLQSQAGLDPAKTKVVGHSLGGHVVSLAARNANGDIAEAVALDPAKPLFDSKGPGERVDRSDAARVQVIHTSILGLEEPIGDADFYPNGGKSQPGCGIIALACAHSRSYEYYAESILNPTGFRVGKVFMGGPFLDPKNNPIIGQQLFIDDLHRIKKSFWNPNHPTRLIIHGWKGNCESTVCTEIRDAYLQIGDYNIILIDWRATANHLYAKSARSAPFVSQYIALLIDFLENNASLDPKKTAIIGYSLGGHIAGLSARFATSKIREVVALDPAGPYFESRESEERVDKTDAILVQVIHTSIRFMGIKSAIGTSDFYVNGGEEQPGCGRIRWIGDLIAIACAHFRALEYYIESVLNPRSFRAGKVFMGGSSLDPNACGVYILETADKPPFALG</sequence>
<evidence type="ECO:0000256" key="5">
    <source>
        <dbReference type="ARBA" id="ARBA00022525"/>
    </source>
</evidence>
<dbReference type="EC" id="3.1.1.32" evidence="4"/>
<dbReference type="PANTHER" id="PTHR11610">
    <property type="entry name" value="LIPASE"/>
    <property type="match status" value="1"/>
</dbReference>
<comment type="similarity">
    <text evidence="3 8">Belongs to the AB hydrolase superfamily. Lipase family.</text>
</comment>
<name>A0A195CVK2_9HYME</name>
<protein>
    <recommendedName>
        <fullName evidence="4">phospholipase A1</fullName>
        <ecNumber evidence="4">3.1.1.32</ecNumber>
    </recommendedName>
</protein>
<dbReference type="InterPro" id="IPR013818">
    <property type="entry name" value="Lipase"/>
</dbReference>
<keyword evidence="5" id="KW-0964">Secreted</keyword>
<evidence type="ECO:0000256" key="7">
    <source>
        <dbReference type="ARBA" id="ARBA00023157"/>
    </source>
</evidence>
<gene>
    <name evidence="10" type="ORF">ALC62_04353</name>
</gene>
<dbReference type="PRINTS" id="PR00821">
    <property type="entry name" value="TAGLIPASE"/>
</dbReference>
<dbReference type="InterPro" id="IPR000734">
    <property type="entry name" value="TAG_lipase"/>
</dbReference>
<dbReference type="GO" id="GO:0017171">
    <property type="term" value="F:serine hydrolase activity"/>
    <property type="evidence" value="ECO:0007669"/>
    <property type="project" value="TreeGrafter"/>
</dbReference>
<feature type="domain" description="Lipase" evidence="9">
    <location>
        <begin position="18"/>
        <end position="249"/>
    </location>
</feature>
<dbReference type="PANTHER" id="PTHR11610:SF150">
    <property type="entry name" value="FI01825P-RELATED"/>
    <property type="match status" value="1"/>
</dbReference>
<evidence type="ECO:0000256" key="2">
    <source>
        <dbReference type="ARBA" id="ARBA00004613"/>
    </source>
</evidence>
<comment type="subcellular location">
    <subcellularLocation>
        <location evidence="2">Secreted</location>
    </subcellularLocation>
</comment>
<keyword evidence="11" id="KW-1185">Reference proteome</keyword>
<dbReference type="Pfam" id="PF00151">
    <property type="entry name" value="Lipase"/>
    <property type="match status" value="2"/>
</dbReference>
<evidence type="ECO:0000256" key="8">
    <source>
        <dbReference type="RuleBase" id="RU004262"/>
    </source>
</evidence>
<proteinExistence type="inferred from homology"/>
<accession>A0A195CVK2</accession>
<dbReference type="GO" id="GO:0008970">
    <property type="term" value="F:phospholipase A1 activity"/>
    <property type="evidence" value="ECO:0007669"/>
    <property type="project" value="UniProtKB-EC"/>
</dbReference>
<dbReference type="InterPro" id="IPR033906">
    <property type="entry name" value="Lipase_N"/>
</dbReference>
<keyword evidence="7" id="KW-1015">Disulfide bond</keyword>
<dbReference type="Proteomes" id="UP000078542">
    <property type="component" value="Unassembled WGS sequence"/>
</dbReference>
<dbReference type="CDD" id="cd00707">
    <property type="entry name" value="Pancreat_lipase_like"/>
    <property type="match status" value="2"/>
</dbReference>
<evidence type="ECO:0000256" key="1">
    <source>
        <dbReference type="ARBA" id="ARBA00000111"/>
    </source>
</evidence>
<dbReference type="EMBL" id="KQ977231">
    <property type="protein sequence ID" value="KYN04718.1"/>
    <property type="molecule type" value="Genomic_DNA"/>
</dbReference>
<dbReference type="GO" id="GO:0016042">
    <property type="term" value="P:lipid catabolic process"/>
    <property type="evidence" value="ECO:0007669"/>
    <property type="project" value="TreeGrafter"/>
</dbReference>
<dbReference type="InterPro" id="IPR029058">
    <property type="entry name" value="AB_hydrolase_fold"/>
</dbReference>
<keyword evidence="6" id="KW-0378">Hydrolase</keyword>
<evidence type="ECO:0000256" key="3">
    <source>
        <dbReference type="ARBA" id="ARBA00010701"/>
    </source>
</evidence>
<organism evidence="10 11">
    <name type="scientific">Cyphomyrmex costatus</name>
    <dbReference type="NCBI Taxonomy" id="456900"/>
    <lineage>
        <taxon>Eukaryota</taxon>
        <taxon>Metazoa</taxon>
        <taxon>Ecdysozoa</taxon>
        <taxon>Arthropoda</taxon>
        <taxon>Hexapoda</taxon>
        <taxon>Insecta</taxon>
        <taxon>Pterygota</taxon>
        <taxon>Neoptera</taxon>
        <taxon>Endopterygota</taxon>
        <taxon>Hymenoptera</taxon>
        <taxon>Apocrita</taxon>
        <taxon>Aculeata</taxon>
        <taxon>Formicoidea</taxon>
        <taxon>Formicidae</taxon>
        <taxon>Myrmicinae</taxon>
        <taxon>Cyphomyrmex</taxon>
    </lineage>
</organism>
<dbReference type="AlphaFoldDB" id="A0A195CVK2"/>
<reference evidence="10 11" key="1">
    <citation type="submission" date="2016-03" db="EMBL/GenBank/DDBJ databases">
        <title>Cyphomyrmex costatus WGS genome.</title>
        <authorList>
            <person name="Nygaard S."/>
            <person name="Hu H."/>
            <person name="Boomsma J."/>
            <person name="Zhang G."/>
        </authorList>
    </citation>
    <scope>NUCLEOTIDE SEQUENCE [LARGE SCALE GENOMIC DNA]</scope>
    <source>
        <strain evidence="10">MS0001</strain>
        <tissue evidence="10">Whole body</tissue>
    </source>
</reference>
<evidence type="ECO:0000313" key="10">
    <source>
        <dbReference type="EMBL" id="KYN04718.1"/>
    </source>
</evidence>
<dbReference type="GO" id="GO:0005615">
    <property type="term" value="C:extracellular space"/>
    <property type="evidence" value="ECO:0007669"/>
    <property type="project" value="TreeGrafter"/>
</dbReference>